<evidence type="ECO:0000256" key="1">
    <source>
        <dbReference type="ARBA" id="ARBA00004651"/>
    </source>
</evidence>
<evidence type="ECO:0000256" key="7">
    <source>
        <dbReference type="ARBA" id="ARBA00023136"/>
    </source>
</evidence>
<dbReference type="CDD" id="cd06261">
    <property type="entry name" value="TM_PBP2"/>
    <property type="match status" value="1"/>
</dbReference>
<feature type="transmembrane region" description="Helical" evidence="8">
    <location>
        <begin position="324"/>
        <end position="344"/>
    </location>
</feature>
<sequence>MRTPRKRIASRPEWVGLGVMVLVAIGIVALAAELITGALAVLLFGVMIASVVGIIWVAIMGGIETRRALAPYGLLKPGILWLSLFFLAPLWAMMEMSLSSKKSRFDFSPSFSWEWGNYSRALTDFGPQFGRSFLYAGIATILTLLIGYPLAYVIAFRGGKYRSLLLGLIAVPFFTSYLIRTLAWQNLLSDSGPVVSVLETMKLENLMEWLHIMDNGRLINTPAAVIGGLTYNFLPFMILPIYVSLEKIDTRLVDASMDLYTSATGAFRRVVLPMSLPGIFAGSLLVFIPAAGDFVNAKFLGSPQTTMIGSSIQDQFLVQLNYPLAAAMSFVLMAIITASVLVYAKFMGTEDLT</sequence>
<comment type="similarity">
    <text evidence="2">Belongs to the binding-protein-dependent transport system permease family. CysTW subfamily.</text>
</comment>
<feature type="transmembrane region" description="Helical" evidence="8">
    <location>
        <begin position="12"/>
        <end position="32"/>
    </location>
</feature>
<feature type="transmembrane region" description="Helical" evidence="8">
    <location>
        <begin position="223"/>
        <end position="245"/>
    </location>
</feature>
<feature type="transmembrane region" description="Helical" evidence="8">
    <location>
        <begin position="38"/>
        <end position="62"/>
    </location>
</feature>
<dbReference type="InterPro" id="IPR000515">
    <property type="entry name" value="MetI-like"/>
</dbReference>
<feature type="transmembrane region" description="Helical" evidence="8">
    <location>
        <begin position="133"/>
        <end position="156"/>
    </location>
</feature>
<organism evidence="10">
    <name type="scientific">freshwater metagenome</name>
    <dbReference type="NCBI Taxonomy" id="449393"/>
    <lineage>
        <taxon>unclassified sequences</taxon>
        <taxon>metagenomes</taxon>
        <taxon>ecological metagenomes</taxon>
    </lineage>
</organism>
<dbReference type="InterPro" id="IPR035906">
    <property type="entry name" value="MetI-like_sf"/>
</dbReference>
<keyword evidence="5 8" id="KW-0812">Transmembrane</keyword>
<feature type="transmembrane region" description="Helical" evidence="8">
    <location>
        <begin position="266"/>
        <end position="288"/>
    </location>
</feature>
<dbReference type="SUPFAM" id="SSF161098">
    <property type="entry name" value="MetI-like"/>
    <property type="match status" value="1"/>
</dbReference>
<dbReference type="GO" id="GO:0005886">
    <property type="term" value="C:plasma membrane"/>
    <property type="evidence" value="ECO:0007669"/>
    <property type="project" value="UniProtKB-SubCell"/>
</dbReference>
<accession>A0A6J6J5R5</accession>
<dbReference type="PROSITE" id="PS50928">
    <property type="entry name" value="ABC_TM1"/>
    <property type="match status" value="1"/>
</dbReference>
<dbReference type="AlphaFoldDB" id="A0A6J6J5R5"/>
<evidence type="ECO:0000256" key="3">
    <source>
        <dbReference type="ARBA" id="ARBA00022448"/>
    </source>
</evidence>
<evidence type="ECO:0000256" key="4">
    <source>
        <dbReference type="ARBA" id="ARBA00022475"/>
    </source>
</evidence>
<evidence type="ECO:0000259" key="9">
    <source>
        <dbReference type="PROSITE" id="PS50928"/>
    </source>
</evidence>
<proteinExistence type="inferred from homology"/>
<dbReference type="Pfam" id="PF00528">
    <property type="entry name" value="BPD_transp_1"/>
    <property type="match status" value="1"/>
</dbReference>
<gene>
    <name evidence="10" type="ORF">UFOPK2086_00401</name>
</gene>
<name>A0A6J6J5R5_9ZZZZ</name>
<feature type="domain" description="ABC transmembrane type-1" evidence="9">
    <location>
        <begin position="129"/>
        <end position="343"/>
    </location>
</feature>
<reference evidence="10" key="1">
    <citation type="submission" date="2020-05" db="EMBL/GenBank/DDBJ databases">
        <authorList>
            <person name="Chiriac C."/>
            <person name="Salcher M."/>
            <person name="Ghai R."/>
            <person name="Kavagutti S V."/>
        </authorList>
    </citation>
    <scope>NUCLEOTIDE SEQUENCE</scope>
</reference>
<evidence type="ECO:0000256" key="8">
    <source>
        <dbReference type="SAM" id="Phobius"/>
    </source>
</evidence>
<feature type="transmembrane region" description="Helical" evidence="8">
    <location>
        <begin position="163"/>
        <end position="183"/>
    </location>
</feature>
<feature type="transmembrane region" description="Helical" evidence="8">
    <location>
        <begin position="74"/>
        <end position="94"/>
    </location>
</feature>
<evidence type="ECO:0000256" key="2">
    <source>
        <dbReference type="ARBA" id="ARBA00007069"/>
    </source>
</evidence>
<comment type="subcellular location">
    <subcellularLocation>
        <location evidence="1">Cell membrane</location>
        <topology evidence="1">Multi-pass membrane protein</topology>
    </subcellularLocation>
</comment>
<dbReference type="PANTHER" id="PTHR42929:SF1">
    <property type="entry name" value="INNER MEMBRANE ABC TRANSPORTER PERMEASE PROTEIN YDCU-RELATED"/>
    <property type="match status" value="1"/>
</dbReference>
<evidence type="ECO:0000256" key="6">
    <source>
        <dbReference type="ARBA" id="ARBA00022989"/>
    </source>
</evidence>
<keyword evidence="3" id="KW-0813">Transport</keyword>
<dbReference type="Gene3D" id="1.10.3720.10">
    <property type="entry name" value="MetI-like"/>
    <property type="match status" value="1"/>
</dbReference>
<evidence type="ECO:0000256" key="5">
    <source>
        <dbReference type="ARBA" id="ARBA00022692"/>
    </source>
</evidence>
<dbReference type="GO" id="GO:0055085">
    <property type="term" value="P:transmembrane transport"/>
    <property type="evidence" value="ECO:0007669"/>
    <property type="project" value="InterPro"/>
</dbReference>
<keyword evidence="6 8" id="KW-1133">Transmembrane helix</keyword>
<keyword evidence="7 8" id="KW-0472">Membrane</keyword>
<evidence type="ECO:0000313" key="10">
    <source>
        <dbReference type="EMBL" id="CAB4632148.1"/>
    </source>
</evidence>
<protein>
    <submittedName>
        <fullName evidence="10">Unannotated protein</fullName>
    </submittedName>
</protein>
<keyword evidence="4" id="KW-1003">Cell membrane</keyword>
<dbReference type="PANTHER" id="PTHR42929">
    <property type="entry name" value="INNER MEMBRANE ABC TRANSPORTER PERMEASE PROTEIN YDCU-RELATED-RELATED"/>
    <property type="match status" value="1"/>
</dbReference>
<dbReference type="EMBL" id="CAEZVQ010000032">
    <property type="protein sequence ID" value="CAB4632148.1"/>
    <property type="molecule type" value="Genomic_DNA"/>
</dbReference>